<proteinExistence type="predicted"/>
<dbReference type="AlphaFoldDB" id="A0AA41WQ70"/>
<evidence type="ECO:0000256" key="1">
    <source>
        <dbReference type="SAM" id="Phobius"/>
    </source>
</evidence>
<gene>
    <name evidence="2" type="ORF">NKG59_08670</name>
</gene>
<dbReference type="EMBL" id="JAMYWC010000002">
    <property type="protein sequence ID" value="MCP1172431.1"/>
    <property type="molecule type" value="Genomic_DNA"/>
</dbReference>
<keyword evidence="1" id="KW-0812">Transmembrane</keyword>
<dbReference type="RefSeq" id="WP_253536388.1">
    <property type="nucleotide sequence ID" value="NZ_JAMYWC010000002.1"/>
</dbReference>
<feature type="transmembrane region" description="Helical" evidence="1">
    <location>
        <begin position="20"/>
        <end position="39"/>
    </location>
</feature>
<reference evidence="3" key="1">
    <citation type="journal article" date="2023" name="Front. Microbiol.">
        <title>Ralstonia chuxiongensis sp. nov., Ralstonia mojiangensis sp. nov., and Ralstonia soli sp. nov., isolated from tobacco fields, are three novel species in the family Burkholderiaceae.</title>
        <authorList>
            <person name="Lu C.H."/>
            <person name="Zhang Y.Y."/>
            <person name="Jiang N."/>
            <person name="Chen W."/>
            <person name="Shao X."/>
            <person name="Zhao Z.M."/>
            <person name="Lu W.L."/>
            <person name="Hu X."/>
            <person name="Xi Y.X."/>
            <person name="Zou S.Y."/>
            <person name="Wei Q.J."/>
            <person name="Lin Z.L."/>
            <person name="Gong L."/>
            <person name="Gai X.T."/>
            <person name="Zhang L.Q."/>
            <person name="Li J.Y."/>
            <person name="Jin Y."/>
            <person name="Xia Z.Y."/>
        </authorList>
    </citation>
    <scope>NUCLEOTIDE SEQUENCE [LARGE SCALE GENOMIC DNA]</scope>
    <source>
        <strain evidence="3">21YRMH01-3</strain>
    </source>
</reference>
<keyword evidence="3" id="KW-1185">Reference proteome</keyword>
<accession>A0AA41WQ70</accession>
<evidence type="ECO:0008006" key="4">
    <source>
        <dbReference type="Google" id="ProtNLM"/>
    </source>
</evidence>
<keyword evidence="1" id="KW-0472">Membrane</keyword>
<sequence>MIGHKRIRSAIKAASVHLSLSVLVAVGVAVIVLGVWFPYPFRALSGGQHLFWIIVGVDVVCGPLLTSVLFSPAKSHRELTSDLSMVAAVQLAALLYGVHSVSLARPVVVAFEADRLVTVSAAEINVGDLPQASPALRALSWTGPVLVGTRAPKDGNETLKSIDMSIQGIGPSARPGWWQSYEKSRPVVQQRMKQLGELRSKVGPNGRAIVDDAAKKTGLPVDQLYYLPLVSQKQLDTWIALLDAHGTVKGYAPIDGFE</sequence>
<keyword evidence="1" id="KW-1133">Transmembrane helix</keyword>
<organism evidence="2 3">
    <name type="scientific">Ralstonia chuxiongensis</name>
    <dbReference type="NCBI Taxonomy" id="2957504"/>
    <lineage>
        <taxon>Bacteria</taxon>
        <taxon>Pseudomonadati</taxon>
        <taxon>Pseudomonadota</taxon>
        <taxon>Betaproteobacteria</taxon>
        <taxon>Burkholderiales</taxon>
        <taxon>Burkholderiaceae</taxon>
        <taxon>Ralstonia</taxon>
    </lineage>
</organism>
<feature type="transmembrane region" description="Helical" evidence="1">
    <location>
        <begin position="51"/>
        <end position="71"/>
    </location>
</feature>
<comment type="caution">
    <text evidence="2">The sequence shown here is derived from an EMBL/GenBank/DDBJ whole genome shotgun (WGS) entry which is preliminary data.</text>
</comment>
<evidence type="ECO:0000313" key="3">
    <source>
        <dbReference type="Proteomes" id="UP001162793"/>
    </source>
</evidence>
<dbReference type="Proteomes" id="UP001162793">
    <property type="component" value="Unassembled WGS sequence"/>
</dbReference>
<evidence type="ECO:0000313" key="2">
    <source>
        <dbReference type="EMBL" id="MCP1172431.1"/>
    </source>
</evidence>
<name>A0AA41WQ70_9RALS</name>
<protein>
    <recommendedName>
        <fullName evidence="4">Fimb protein</fullName>
    </recommendedName>
</protein>